<evidence type="ECO:0000256" key="1">
    <source>
        <dbReference type="SAM" id="MobiDB-lite"/>
    </source>
</evidence>
<dbReference type="AlphaFoldDB" id="A0A135V7I2"/>
<feature type="region of interest" description="Disordered" evidence="1">
    <location>
        <begin position="1"/>
        <end position="91"/>
    </location>
</feature>
<keyword evidence="3" id="KW-1185">Reference proteome</keyword>
<reference evidence="2 3" key="1">
    <citation type="submission" date="2014-02" db="EMBL/GenBank/DDBJ databases">
        <title>The genome sequence of Colletotrichum salicis CBS 607.94.</title>
        <authorList>
            <person name="Baroncelli R."/>
            <person name="Thon M.R."/>
        </authorList>
    </citation>
    <scope>NUCLEOTIDE SEQUENCE [LARGE SCALE GENOMIC DNA]</scope>
    <source>
        <strain evidence="2 3">CBS 607.94</strain>
    </source>
</reference>
<comment type="caution">
    <text evidence="2">The sequence shown here is derived from an EMBL/GenBank/DDBJ whole genome shotgun (WGS) entry which is preliminary data.</text>
</comment>
<dbReference type="EMBL" id="JFFI01000245">
    <property type="protein sequence ID" value="KXH68689.1"/>
    <property type="molecule type" value="Genomic_DNA"/>
</dbReference>
<evidence type="ECO:0000313" key="2">
    <source>
        <dbReference type="EMBL" id="KXH68689.1"/>
    </source>
</evidence>
<proteinExistence type="predicted"/>
<gene>
    <name evidence="2" type="ORF">CSAL01_08443</name>
</gene>
<protein>
    <submittedName>
        <fullName evidence="2">Uncharacterized protein</fullName>
    </submittedName>
</protein>
<evidence type="ECO:0000313" key="3">
    <source>
        <dbReference type="Proteomes" id="UP000070121"/>
    </source>
</evidence>
<organism evidence="2 3">
    <name type="scientific">Colletotrichum salicis</name>
    <dbReference type="NCBI Taxonomy" id="1209931"/>
    <lineage>
        <taxon>Eukaryota</taxon>
        <taxon>Fungi</taxon>
        <taxon>Dikarya</taxon>
        <taxon>Ascomycota</taxon>
        <taxon>Pezizomycotina</taxon>
        <taxon>Sordariomycetes</taxon>
        <taxon>Hypocreomycetidae</taxon>
        <taxon>Glomerellales</taxon>
        <taxon>Glomerellaceae</taxon>
        <taxon>Colletotrichum</taxon>
        <taxon>Colletotrichum acutatum species complex</taxon>
    </lineage>
</organism>
<name>A0A135V7I2_9PEZI</name>
<sequence>MQGHSHLEQARDVPPPREEMHHPTKEVVPMVDQYRIASASNPDSAIPPPHRTTIHVSMKAPERSTDYSAASDQSCSSADGATKSPPIPVSTRSTFWSRFGGYSRHFFRHVHV</sequence>
<dbReference type="Proteomes" id="UP000070121">
    <property type="component" value="Unassembled WGS sequence"/>
</dbReference>
<accession>A0A135V7I2</accession>
<feature type="compositionally biased region" description="Low complexity" evidence="1">
    <location>
        <begin position="66"/>
        <end position="79"/>
    </location>
</feature>
<feature type="compositionally biased region" description="Basic and acidic residues" evidence="1">
    <location>
        <begin position="1"/>
        <end position="25"/>
    </location>
</feature>